<proteinExistence type="predicted"/>
<organism evidence="2 3">
    <name type="scientific">Discina gigas</name>
    <dbReference type="NCBI Taxonomy" id="1032678"/>
    <lineage>
        <taxon>Eukaryota</taxon>
        <taxon>Fungi</taxon>
        <taxon>Dikarya</taxon>
        <taxon>Ascomycota</taxon>
        <taxon>Pezizomycotina</taxon>
        <taxon>Pezizomycetes</taxon>
        <taxon>Pezizales</taxon>
        <taxon>Discinaceae</taxon>
        <taxon>Discina</taxon>
    </lineage>
</organism>
<comment type="caution">
    <text evidence="2">The sequence shown here is derived from an EMBL/GenBank/DDBJ whole genome shotgun (WGS) entry which is preliminary data.</text>
</comment>
<protein>
    <submittedName>
        <fullName evidence="2">Uncharacterized protein</fullName>
    </submittedName>
</protein>
<gene>
    <name evidence="2" type="ORF">Q9L58_009422</name>
</gene>
<dbReference type="Proteomes" id="UP001447188">
    <property type="component" value="Unassembled WGS sequence"/>
</dbReference>
<keyword evidence="1" id="KW-0732">Signal</keyword>
<feature type="chain" id="PRO_5045595080" evidence="1">
    <location>
        <begin position="18"/>
        <end position="247"/>
    </location>
</feature>
<sequence length="247" mass="26692">MLLLLLHAFLLAFTTLAQPNPSPCPPDSTLGTVFQNFTISTAPEDLYPDLGDFYSPSWQYLISDRTLTFSPPRRTFTIASQPITETLSRNYTTASAFHVHYNLTSPPFTPSPSVLILTYDVSFTALLRICVAGAWSQVIWKTTMCVAGADASAGIAWFQTRNGDIVKRVFASVAEGWVVEGLDGGVEEEARCSGANYTSVEEKEKEEEVVVGGVAVSMLDGENAVERVQVRGIVVGGVVAVVGCLVF</sequence>
<name>A0ABR3G6X3_9PEZI</name>
<evidence type="ECO:0000313" key="2">
    <source>
        <dbReference type="EMBL" id="KAL0631708.1"/>
    </source>
</evidence>
<keyword evidence="3" id="KW-1185">Reference proteome</keyword>
<evidence type="ECO:0000313" key="3">
    <source>
        <dbReference type="Proteomes" id="UP001447188"/>
    </source>
</evidence>
<feature type="signal peptide" evidence="1">
    <location>
        <begin position="1"/>
        <end position="17"/>
    </location>
</feature>
<reference evidence="2 3" key="1">
    <citation type="submission" date="2024-02" db="EMBL/GenBank/DDBJ databases">
        <title>Discinaceae phylogenomics.</title>
        <authorList>
            <person name="Dirks A.C."/>
            <person name="James T.Y."/>
        </authorList>
    </citation>
    <scope>NUCLEOTIDE SEQUENCE [LARGE SCALE GENOMIC DNA]</scope>
    <source>
        <strain evidence="2 3">ACD0624</strain>
    </source>
</reference>
<dbReference type="EMBL" id="JBBBZM010000219">
    <property type="protein sequence ID" value="KAL0631708.1"/>
    <property type="molecule type" value="Genomic_DNA"/>
</dbReference>
<accession>A0ABR3G6X3</accession>
<evidence type="ECO:0000256" key="1">
    <source>
        <dbReference type="SAM" id="SignalP"/>
    </source>
</evidence>